<comment type="cofactor">
    <cofactor evidence="14">
        <name>Mg(2+)</name>
        <dbReference type="ChEBI" id="CHEBI:18420"/>
    </cofactor>
    <cofactor evidence="14">
        <name>Mn(2+)</name>
        <dbReference type="ChEBI" id="CHEBI:29035"/>
    </cofactor>
    <text evidence="14">Binds 4 Mg(2+) or Mn(2+) ions per subunit.</text>
</comment>
<dbReference type="InterPro" id="IPR013815">
    <property type="entry name" value="ATP_grasp_subdomain_1"/>
</dbReference>
<dbReference type="InterPro" id="IPR036914">
    <property type="entry name" value="MGS-like_dom_sf"/>
</dbReference>
<evidence type="ECO:0000256" key="7">
    <source>
        <dbReference type="ARBA" id="ARBA00022737"/>
    </source>
</evidence>
<evidence type="ECO:0000259" key="16">
    <source>
        <dbReference type="PROSITE" id="PS51855"/>
    </source>
</evidence>
<evidence type="ECO:0000259" key="15">
    <source>
        <dbReference type="PROSITE" id="PS50975"/>
    </source>
</evidence>
<keyword evidence="5 14" id="KW-0028">Amino-acid biosynthesis</keyword>
<dbReference type="InterPro" id="IPR005480">
    <property type="entry name" value="CPSase_lsu_oligo"/>
</dbReference>
<dbReference type="InterPro" id="IPR011761">
    <property type="entry name" value="ATP-grasp"/>
</dbReference>
<dbReference type="Proteomes" id="UP000638043">
    <property type="component" value="Unassembled WGS sequence"/>
</dbReference>
<dbReference type="SUPFAM" id="SSF56059">
    <property type="entry name" value="Glutathione synthetase ATP-binding domain-like"/>
    <property type="match status" value="2"/>
</dbReference>
<accession>A0ABQ2N0Z8</accession>
<organism evidence="17 18">
    <name type="scientific">Microbacterium nanhaiense</name>
    <dbReference type="NCBI Taxonomy" id="1301026"/>
    <lineage>
        <taxon>Bacteria</taxon>
        <taxon>Bacillati</taxon>
        <taxon>Actinomycetota</taxon>
        <taxon>Actinomycetes</taxon>
        <taxon>Micrococcales</taxon>
        <taxon>Microbacteriaceae</taxon>
        <taxon>Microbacterium</taxon>
    </lineage>
</organism>
<dbReference type="PROSITE" id="PS00867">
    <property type="entry name" value="CPSASE_2"/>
    <property type="match status" value="2"/>
</dbReference>
<reference evidence="18" key="1">
    <citation type="journal article" date="2019" name="Int. J. Syst. Evol. Microbiol.">
        <title>The Global Catalogue of Microorganisms (GCM) 10K type strain sequencing project: providing services to taxonomists for standard genome sequencing and annotation.</title>
        <authorList>
            <consortium name="The Broad Institute Genomics Platform"/>
            <consortium name="The Broad Institute Genome Sequencing Center for Infectious Disease"/>
            <person name="Wu L."/>
            <person name="Ma J."/>
        </authorList>
    </citation>
    <scope>NUCLEOTIDE SEQUENCE [LARGE SCALE GENOMIC DNA]</scope>
    <source>
        <strain evidence="18">CGMCC 4.7181</strain>
    </source>
</reference>
<comment type="similarity">
    <text evidence="2 14">Belongs to the CarB family.</text>
</comment>
<evidence type="ECO:0000256" key="3">
    <source>
        <dbReference type="ARBA" id="ARBA00022571"/>
    </source>
</evidence>
<evidence type="ECO:0000256" key="6">
    <source>
        <dbReference type="ARBA" id="ARBA00022723"/>
    </source>
</evidence>
<dbReference type="PROSITE" id="PS51855">
    <property type="entry name" value="MGS"/>
    <property type="match status" value="1"/>
</dbReference>
<feature type="binding site" evidence="14">
    <location>
        <position position="243"/>
    </location>
    <ligand>
        <name>ATP</name>
        <dbReference type="ChEBI" id="CHEBI:30616"/>
        <label>1</label>
    </ligand>
</feature>
<dbReference type="NCBIfam" id="NF003671">
    <property type="entry name" value="PRK05294.1"/>
    <property type="match status" value="1"/>
</dbReference>
<evidence type="ECO:0000256" key="12">
    <source>
        <dbReference type="ARBA" id="ARBA00023211"/>
    </source>
</evidence>
<dbReference type="SUPFAM" id="SSF52335">
    <property type="entry name" value="Methylglyoxal synthase-like"/>
    <property type="match status" value="1"/>
</dbReference>
<evidence type="ECO:0000256" key="11">
    <source>
        <dbReference type="ARBA" id="ARBA00022975"/>
    </source>
</evidence>
<keyword evidence="9 14" id="KW-0067">ATP-binding</keyword>
<dbReference type="Pfam" id="PF02787">
    <property type="entry name" value="CPSase_L_D3"/>
    <property type="match status" value="1"/>
</dbReference>
<feature type="binding site" evidence="14">
    <location>
        <position position="301"/>
    </location>
    <ligand>
        <name>Mn(2+)</name>
        <dbReference type="ChEBI" id="CHEBI:29035"/>
        <label>2</label>
    </ligand>
</feature>
<dbReference type="Gene3D" id="3.40.50.20">
    <property type="match status" value="2"/>
</dbReference>
<dbReference type="Gene3D" id="1.10.1030.10">
    <property type="entry name" value="Carbamoyl-phosphate synthetase, large subunit oligomerisation domain"/>
    <property type="match status" value="1"/>
</dbReference>
<feature type="binding site" evidence="14">
    <location>
        <position position="841"/>
    </location>
    <ligand>
        <name>Mn(2+)</name>
        <dbReference type="ChEBI" id="CHEBI:29035"/>
        <label>3</label>
    </ligand>
</feature>
<dbReference type="Gene3D" id="3.40.50.1380">
    <property type="entry name" value="Methylglyoxal synthase-like domain"/>
    <property type="match status" value="1"/>
</dbReference>
<dbReference type="Gene3D" id="3.30.1490.20">
    <property type="entry name" value="ATP-grasp fold, A domain"/>
    <property type="match status" value="1"/>
</dbReference>
<feature type="binding site" evidence="14">
    <location>
        <position position="242"/>
    </location>
    <ligand>
        <name>ATP</name>
        <dbReference type="ChEBI" id="CHEBI:30616"/>
        <label>1</label>
    </ligand>
</feature>
<comment type="function">
    <text evidence="14">Large subunit of the glutamine-dependent carbamoyl phosphate synthetase (CPSase). CPSase catalyzes the formation of carbamoyl phosphate from the ammonia moiety of glutamine, carbonate, and phosphate donated by ATP, constituting the first step of 2 biosynthetic pathways, one leading to arginine and/or urea and the other to pyrimidine nucleotides. The large subunit (synthetase) binds the substrates ammonia (free or transferred from glutamine from the small subunit), hydrogencarbonate and ATP and carries out an ATP-coupled ligase reaction, activating hydrogencarbonate by forming carboxy phosphate which reacts with ammonia to form carbamoyl phosphate.</text>
</comment>
<feature type="binding site" evidence="14">
    <location>
        <position position="210"/>
    </location>
    <ligand>
        <name>ATP</name>
        <dbReference type="ChEBI" id="CHEBI:30616"/>
        <label>1</label>
    </ligand>
</feature>
<feature type="domain" description="MGS-like" evidence="16">
    <location>
        <begin position="951"/>
        <end position="1093"/>
    </location>
</feature>
<feature type="binding site" evidence="14">
    <location>
        <position position="176"/>
    </location>
    <ligand>
        <name>ATP</name>
        <dbReference type="ChEBI" id="CHEBI:30616"/>
        <label>1</label>
    </ligand>
</feature>
<dbReference type="SUPFAM" id="SSF52440">
    <property type="entry name" value="PreATP-grasp domain"/>
    <property type="match status" value="2"/>
</dbReference>
<keyword evidence="6" id="KW-0479">Metal-binding</keyword>
<feature type="binding site" evidence="14">
    <location>
        <position position="299"/>
    </location>
    <ligand>
        <name>Mn(2+)</name>
        <dbReference type="ChEBI" id="CHEBI:29035"/>
        <label>1</label>
    </ligand>
</feature>
<evidence type="ECO:0000256" key="4">
    <source>
        <dbReference type="ARBA" id="ARBA00022598"/>
    </source>
</evidence>
<feature type="binding site" evidence="14">
    <location>
        <position position="841"/>
    </location>
    <ligand>
        <name>Mn(2+)</name>
        <dbReference type="ChEBI" id="CHEBI:29035"/>
        <label>4</label>
    </ligand>
</feature>
<feature type="binding site" evidence="14">
    <location>
        <position position="787"/>
    </location>
    <ligand>
        <name>ATP</name>
        <dbReference type="ChEBI" id="CHEBI:30616"/>
        <label>2</label>
    </ligand>
</feature>
<feature type="binding site" evidence="14">
    <location>
        <position position="789"/>
    </location>
    <ligand>
        <name>ATP</name>
        <dbReference type="ChEBI" id="CHEBI:30616"/>
        <label>2</label>
    </ligand>
</feature>
<feature type="binding site" evidence="14">
    <location>
        <position position="285"/>
    </location>
    <ligand>
        <name>Mn(2+)</name>
        <dbReference type="ChEBI" id="CHEBI:29035"/>
        <label>1</label>
    </ligand>
</feature>
<dbReference type="PROSITE" id="PS00866">
    <property type="entry name" value="CPSASE_1"/>
    <property type="match status" value="2"/>
</dbReference>
<feature type="binding site" evidence="14">
    <location>
        <position position="129"/>
    </location>
    <ligand>
        <name>ATP</name>
        <dbReference type="ChEBI" id="CHEBI:30616"/>
        <label>1</label>
    </ligand>
</feature>
<dbReference type="RefSeq" id="WP_188700323.1">
    <property type="nucleotide sequence ID" value="NZ_BMMQ01000002.1"/>
</dbReference>
<dbReference type="CDD" id="cd01424">
    <property type="entry name" value="MGS_CPS_II"/>
    <property type="match status" value="1"/>
</dbReference>
<dbReference type="SMART" id="SM01096">
    <property type="entry name" value="CPSase_L_D3"/>
    <property type="match status" value="1"/>
</dbReference>
<evidence type="ECO:0000313" key="17">
    <source>
        <dbReference type="EMBL" id="GGO61811.1"/>
    </source>
</evidence>
<dbReference type="PANTHER" id="PTHR11405">
    <property type="entry name" value="CARBAMOYLTRANSFERASE FAMILY MEMBER"/>
    <property type="match status" value="1"/>
</dbReference>
<dbReference type="SUPFAM" id="SSF48108">
    <property type="entry name" value="Carbamoyl phosphate synthetase, large subunit connection domain"/>
    <property type="match status" value="1"/>
</dbReference>
<feature type="binding site" evidence="14">
    <location>
        <position position="285"/>
    </location>
    <ligand>
        <name>Mg(2+)</name>
        <dbReference type="ChEBI" id="CHEBI:18420"/>
        <label>1</label>
    </ligand>
</feature>
<feature type="binding site" evidence="14">
    <location>
        <position position="761"/>
    </location>
    <ligand>
        <name>ATP</name>
        <dbReference type="ChEBI" id="CHEBI:30616"/>
        <label>2</label>
    </ligand>
</feature>
<keyword evidence="4 14" id="KW-0436">Ligase</keyword>
<feature type="binding site" evidence="14">
    <location>
        <position position="756"/>
    </location>
    <ligand>
        <name>ATP</name>
        <dbReference type="ChEBI" id="CHEBI:30616"/>
        <label>2</label>
    </ligand>
</feature>
<dbReference type="Pfam" id="PF02786">
    <property type="entry name" value="CPSase_L_D2"/>
    <property type="match status" value="2"/>
</dbReference>
<feature type="binding site" evidence="14">
    <location>
        <position position="841"/>
    </location>
    <ligand>
        <name>Mg(2+)</name>
        <dbReference type="ChEBI" id="CHEBI:18420"/>
        <label>3</label>
    </ligand>
</feature>
<keyword evidence="10" id="KW-0460">Magnesium</keyword>
<feature type="binding site" evidence="14">
    <location>
        <position position="241"/>
    </location>
    <ligand>
        <name>ATP</name>
        <dbReference type="ChEBI" id="CHEBI:30616"/>
        <label>1</label>
    </ligand>
</feature>
<feature type="binding site" evidence="14">
    <location>
        <position position="841"/>
    </location>
    <ligand>
        <name>Mg(2+)</name>
        <dbReference type="ChEBI" id="CHEBI:18420"/>
        <label>4</label>
    </ligand>
</feature>
<dbReference type="NCBIfam" id="NF009455">
    <property type="entry name" value="PRK12815.1"/>
    <property type="match status" value="1"/>
</dbReference>
<feature type="binding site" evidence="14">
    <location>
        <position position="215"/>
    </location>
    <ligand>
        <name>ATP</name>
        <dbReference type="ChEBI" id="CHEBI:30616"/>
        <label>1</label>
    </ligand>
</feature>
<feature type="binding site" evidence="14">
    <location>
        <position position="754"/>
    </location>
    <ligand>
        <name>ATP</name>
        <dbReference type="ChEBI" id="CHEBI:30616"/>
        <label>2</label>
    </ligand>
</feature>
<comment type="pathway">
    <text evidence="14">Pyrimidine metabolism; UMP biosynthesis via de novo pathway; (S)-dihydroorotate from bicarbonate: step 1/3.</text>
</comment>
<dbReference type="EC" id="6.3.4.16" evidence="14"/>
<comment type="pathway">
    <text evidence="1 14">Amino-acid biosynthesis; L-arginine biosynthesis; carbamoyl phosphate from bicarbonate: step 1/1.</text>
</comment>
<keyword evidence="12" id="KW-0464">Manganese</keyword>
<dbReference type="InterPro" id="IPR058047">
    <property type="entry name" value="CPSase_preATP-grasp"/>
</dbReference>
<feature type="domain" description="ATP-grasp" evidence="15">
    <location>
        <begin position="133"/>
        <end position="328"/>
    </location>
</feature>
<dbReference type="InterPro" id="IPR033937">
    <property type="entry name" value="MGS_CPS_CarB"/>
</dbReference>
<feature type="binding site" evidence="14">
    <location>
        <position position="829"/>
    </location>
    <ligand>
        <name>Mg(2+)</name>
        <dbReference type="ChEBI" id="CHEBI:18420"/>
        <label>3</label>
    </ligand>
</feature>
<feature type="binding site" evidence="14">
    <location>
        <position position="712"/>
    </location>
    <ligand>
        <name>ATP</name>
        <dbReference type="ChEBI" id="CHEBI:30616"/>
        <label>2</label>
    </ligand>
</feature>
<dbReference type="EMBL" id="BMMQ01000002">
    <property type="protein sequence ID" value="GGO61811.1"/>
    <property type="molecule type" value="Genomic_DNA"/>
</dbReference>
<dbReference type="InterPro" id="IPR011607">
    <property type="entry name" value="MGS-like_dom"/>
</dbReference>
<comment type="domain">
    <text evidence="14">The large subunit is composed of 2 ATP-grasp domains that are involved in binding the 2 ATP molecules needed for carbamoyl phosphate synthesis. The N-terminal ATP-grasp domain (referred to as the carboxyphosphate synthetic component) catalyzes the ATP-dependent phosphorylation of hydrogencarbonate to carboxyphosphate and the subsequent nucleophilic attack by ammonia to form a carbamate intermediate. The C-terminal ATP-grasp domain (referred to as the carbamoyl phosphate synthetic component) then catalyzes the phosphorylation of carbamate with the second ATP to form the end product carbamoyl phosphate. The reactive and unstable enzyme intermediates are sequentially channeled from one active site to the next through the interior of the protein over a distance of at least 96 A.</text>
</comment>
<evidence type="ECO:0000256" key="13">
    <source>
        <dbReference type="ARBA" id="ARBA00047359"/>
    </source>
</evidence>
<comment type="catalytic activity">
    <reaction evidence="14">
        <text>hydrogencarbonate + L-glutamine + 2 ATP + H2O = carbamoyl phosphate + L-glutamate + 2 ADP + phosphate + 2 H(+)</text>
        <dbReference type="Rhea" id="RHEA:18633"/>
        <dbReference type="ChEBI" id="CHEBI:15377"/>
        <dbReference type="ChEBI" id="CHEBI:15378"/>
        <dbReference type="ChEBI" id="CHEBI:17544"/>
        <dbReference type="ChEBI" id="CHEBI:29985"/>
        <dbReference type="ChEBI" id="CHEBI:30616"/>
        <dbReference type="ChEBI" id="CHEBI:43474"/>
        <dbReference type="ChEBI" id="CHEBI:58228"/>
        <dbReference type="ChEBI" id="CHEBI:58359"/>
        <dbReference type="ChEBI" id="CHEBI:456216"/>
        <dbReference type="EC" id="6.3.5.5"/>
    </reaction>
</comment>
<feature type="binding site" evidence="14">
    <location>
        <position position="285"/>
    </location>
    <ligand>
        <name>ATP</name>
        <dbReference type="ChEBI" id="CHEBI:30616"/>
        <label>1</label>
    </ligand>
</feature>
<evidence type="ECO:0000256" key="9">
    <source>
        <dbReference type="ARBA" id="ARBA00022840"/>
    </source>
</evidence>
<sequence length="1093" mass="117018">MPKRDDINSVLVIGSGPIVIGQACEFDYSGTQACRVLREEGVRVILVNSNPATIMTDPDFADATYIEPITPEVIETIIAKEKPDAILPTLGGQTALNAAMALHHGGILEKYGVELIGAKPDAIQRGEDRQIFKDLVIEAGAEVAKSRIAHTMDEVMAAADELGYPMVVRPSFTMGGLGSGFAHNEEELRRMAGQGLAESTTTEVLLEESILGWKEYELELMRDTADNTVVVCSIENVDPVGVHTGDSITVAPALTLTDREYQKLRDIGIDIIRRVGVDTGGCNIQFAIDPVTGRIIVIEMNPRVSRSSALASKATGFPIAKLAAKLALGYRLDEVENDITKVTPASFEPTLDYVVVKVPRFAFEKFPAADATLTTTMKSVGEAMAIGRNYATALQKALRSIEKRGSSFHWGEETRSVDELLEVIKTPTDGRIIDVQQALRLGATSEQVFESTKIDPWFIDQIILINEVAEAIAGAPELDARAIRLAKDHGFSDAQIAQLRGSTETEVREARYGFGIRPVYKTVDTCAGEFPATTPYHYSSYDTETEVAPSDRKKVVIIGSGPNRIGQGVEFDYSCVHASFALSDAGFETVMVNCNPETVSTDYDTSDRLYFEPLTLEDVLEVLHAESQSGEIFGVVCQLGGQTPLGLAHGIQDAGYTVLGTSPDAIDLAEDRKLFGRILEEGGLTAPRNGTATSEAEAIAIAEEIGYPVLVRPSFVLGGRGMEIVYDTASLRDYFVRIGAEALIGEDAPLLVDRFLDDAVEIDVDALFDGTELYIGGVMEHLEEAGIHSGDSACALPPMSLGRSEIERVVAATRVIAEGVGVRGLLNVQYAISAGVLYVIEANPRASRTVPFVSKALGIQLAKAASRVIAGSTIAELRAEGMLPEQDGSQIPLDAPVAVKEAVLPFKRFRTAEGEIVDSVLGPEMRSTGEVMGIDRDFPTAFAKSQAAAYGGIPTSGTVFISVADGDKRDVILPATRLQQLGFRILATEGTAEILARNGITVEVVAKYSATHGTDEDNIVDLITRGEVDIIANTPGSAAARADGYEIRAAAVGTDKALFTTIATLGAAVSAMDKMAGGFRVKSLQEFQAERAA</sequence>
<feature type="binding site" evidence="14">
    <location>
        <position position="175"/>
    </location>
    <ligand>
        <name>ATP</name>
        <dbReference type="ChEBI" id="CHEBI:30616"/>
        <label>1</label>
    </ligand>
</feature>
<comment type="caution">
    <text evidence="14">Lacks conserved residue(s) required for the propagation of feature annotation.</text>
</comment>
<proteinExistence type="inferred from homology"/>
<feature type="binding site" evidence="14">
    <location>
        <position position="301"/>
    </location>
    <ligand>
        <name>Mg(2+)</name>
        <dbReference type="ChEBI" id="CHEBI:18420"/>
        <label>2</label>
    </ligand>
</feature>
<protein>
    <recommendedName>
        <fullName evidence="14">Carbamoyl phosphate synthase large chain</fullName>
        <ecNumber evidence="14">6.3.4.16</ecNumber>
        <ecNumber evidence="14">6.3.5.5</ecNumber>
    </recommendedName>
    <alternativeName>
        <fullName evidence="14">Carbamoyl phosphate synthetase ammonia chain</fullName>
    </alternativeName>
</protein>
<dbReference type="PANTHER" id="PTHR11405:SF53">
    <property type="entry name" value="CARBAMOYL-PHOSPHATE SYNTHASE [AMMONIA], MITOCHONDRIAL"/>
    <property type="match status" value="1"/>
</dbReference>
<dbReference type="EC" id="6.3.5.5" evidence="14"/>
<dbReference type="InterPro" id="IPR005479">
    <property type="entry name" value="CPAse_ATP-bd"/>
</dbReference>
<feature type="binding site" evidence="14">
    <location>
        <position position="208"/>
    </location>
    <ligand>
        <name>ATP</name>
        <dbReference type="ChEBI" id="CHEBI:30616"/>
        <label>1</label>
    </ligand>
</feature>
<dbReference type="HAMAP" id="MF_01210_B">
    <property type="entry name" value="CPSase_L_chain_B"/>
    <property type="match status" value="1"/>
</dbReference>
<keyword evidence="7 14" id="KW-0677">Repeat</keyword>
<name>A0ABQ2N0Z8_9MICO</name>
<dbReference type="InterPro" id="IPR005483">
    <property type="entry name" value="CPSase_dom"/>
</dbReference>
<evidence type="ECO:0000256" key="10">
    <source>
        <dbReference type="ARBA" id="ARBA00022842"/>
    </source>
</evidence>
<feature type="binding site" evidence="14">
    <location>
        <position position="299"/>
    </location>
    <ligand>
        <name>Mg(2+)</name>
        <dbReference type="ChEBI" id="CHEBI:18420"/>
        <label>2</label>
    </ligand>
</feature>
<feature type="binding site" evidence="14">
    <location>
        <position position="841"/>
    </location>
    <ligand>
        <name>ATP</name>
        <dbReference type="ChEBI" id="CHEBI:30616"/>
        <label>2</label>
    </ligand>
</feature>
<dbReference type="Pfam" id="PF02142">
    <property type="entry name" value="MGS"/>
    <property type="match status" value="1"/>
</dbReference>
<dbReference type="InterPro" id="IPR036897">
    <property type="entry name" value="CarbamoylP_synth_lsu_oligo_sf"/>
</dbReference>
<feature type="region of interest" description="Carboxyphosphate synthetic domain" evidence="14">
    <location>
        <begin position="1"/>
        <end position="402"/>
    </location>
</feature>
<evidence type="ECO:0000256" key="2">
    <source>
        <dbReference type="ARBA" id="ARBA00009799"/>
    </source>
</evidence>
<dbReference type="NCBIfam" id="TIGR01369">
    <property type="entry name" value="CPSaseII_lrg"/>
    <property type="match status" value="1"/>
</dbReference>
<feature type="binding site" evidence="14">
    <location>
        <position position="843"/>
    </location>
    <ligand>
        <name>Mg(2+)</name>
        <dbReference type="ChEBI" id="CHEBI:18420"/>
        <label>4</label>
    </ligand>
</feature>
<dbReference type="PROSITE" id="PS50975">
    <property type="entry name" value="ATP_GRASP"/>
    <property type="match status" value="2"/>
</dbReference>
<feature type="binding site" evidence="14">
    <location>
        <position position="843"/>
    </location>
    <ligand>
        <name>Mn(2+)</name>
        <dbReference type="ChEBI" id="CHEBI:29035"/>
        <label>4</label>
    </ligand>
</feature>
<dbReference type="Pfam" id="PF25596">
    <property type="entry name" value="CPSase_L_D1"/>
    <property type="match status" value="2"/>
</dbReference>
<keyword evidence="11 14" id="KW-0665">Pyrimidine biosynthesis</keyword>
<dbReference type="Gene3D" id="3.30.470.20">
    <property type="entry name" value="ATP-grasp fold, B domain"/>
    <property type="match status" value="2"/>
</dbReference>
<feature type="binding site" evidence="14">
    <location>
        <position position="829"/>
    </location>
    <ligand>
        <name>Mn(2+)</name>
        <dbReference type="ChEBI" id="CHEBI:29035"/>
        <label>3</label>
    </ligand>
</feature>
<dbReference type="PROSITE" id="PS51257">
    <property type="entry name" value="PROKAR_LIPOPROTEIN"/>
    <property type="match status" value="1"/>
</dbReference>
<keyword evidence="3 14" id="KW-0055">Arginine biosynthesis</keyword>
<feature type="binding site" evidence="14">
    <location>
        <position position="786"/>
    </location>
    <ligand>
        <name>ATP</name>
        <dbReference type="ChEBI" id="CHEBI:30616"/>
        <label>2</label>
    </ligand>
</feature>
<dbReference type="InterPro" id="IPR006275">
    <property type="entry name" value="CPSase_lsu"/>
</dbReference>
<feature type="binding site" evidence="14">
    <location>
        <position position="169"/>
    </location>
    <ligand>
        <name>ATP</name>
        <dbReference type="ChEBI" id="CHEBI:30616"/>
        <label>1</label>
    </ligand>
</feature>
<evidence type="ECO:0000256" key="14">
    <source>
        <dbReference type="HAMAP-Rule" id="MF_01210"/>
    </source>
</evidence>
<feature type="binding site" evidence="14">
    <location>
        <position position="299"/>
    </location>
    <ligand>
        <name>ATP</name>
        <dbReference type="ChEBI" id="CHEBI:30616"/>
        <label>1</label>
    </ligand>
</feature>
<feature type="binding site" evidence="14">
    <location>
        <position position="299"/>
    </location>
    <ligand>
        <name>Mn(2+)</name>
        <dbReference type="ChEBI" id="CHEBI:29035"/>
        <label>2</label>
    </ligand>
</feature>
<comment type="catalytic activity">
    <reaction evidence="13 14">
        <text>hydrogencarbonate + NH4(+) + 2 ATP = carbamoyl phosphate + 2 ADP + phosphate + 2 H(+)</text>
        <dbReference type="Rhea" id="RHEA:18029"/>
        <dbReference type="ChEBI" id="CHEBI:15378"/>
        <dbReference type="ChEBI" id="CHEBI:17544"/>
        <dbReference type="ChEBI" id="CHEBI:28938"/>
        <dbReference type="ChEBI" id="CHEBI:30616"/>
        <dbReference type="ChEBI" id="CHEBI:43474"/>
        <dbReference type="ChEBI" id="CHEBI:58228"/>
        <dbReference type="ChEBI" id="CHEBI:456216"/>
        <dbReference type="EC" id="6.3.4.16"/>
    </reaction>
</comment>
<feature type="binding site" evidence="14">
    <location>
        <position position="829"/>
    </location>
    <ligand>
        <name>ATP</name>
        <dbReference type="ChEBI" id="CHEBI:30616"/>
        <label>2</label>
    </ligand>
</feature>
<keyword evidence="18" id="KW-1185">Reference proteome</keyword>
<dbReference type="InterPro" id="IPR016185">
    <property type="entry name" value="PreATP-grasp_dom_sf"/>
</dbReference>
<evidence type="ECO:0000256" key="5">
    <source>
        <dbReference type="ARBA" id="ARBA00022605"/>
    </source>
</evidence>
<evidence type="ECO:0000256" key="1">
    <source>
        <dbReference type="ARBA" id="ARBA00005077"/>
    </source>
</evidence>
<keyword evidence="8 14" id="KW-0547">Nucleotide-binding</keyword>
<evidence type="ECO:0000313" key="18">
    <source>
        <dbReference type="Proteomes" id="UP000638043"/>
    </source>
</evidence>
<feature type="binding site" evidence="14">
    <location>
        <position position="788"/>
    </location>
    <ligand>
        <name>ATP</name>
        <dbReference type="ChEBI" id="CHEBI:30616"/>
        <label>2</label>
    </ligand>
</feature>
<comment type="caution">
    <text evidence="17">The sequence shown here is derived from an EMBL/GenBank/DDBJ whole genome shotgun (WGS) entry which is preliminary data.</text>
</comment>
<feature type="domain" description="ATP-grasp" evidence="15">
    <location>
        <begin position="676"/>
        <end position="870"/>
    </location>
</feature>
<dbReference type="SMART" id="SM00851">
    <property type="entry name" value="MGS"/>
    <property type="match status" value="1"/>
</dbReference>
<feature type="region of interest" description="Allosteric domain" evidence="14">
    <location>
        <begin position="951"/>
        <end position="1093"/>
    </location>
</feature>
<gene>
    <name evidence="14 17" type="primary">carB</name>
    <name evidence="17" type="ORF">GCM10010910_10500</name>
</gene>
<feature type="binding site" evidence="14">
    <location>
        <position position="299"/>
    </location>
    <ligand>
        <name>Mg(2+)</name>
        <dbReference type="ChEBI" id="CHEBI:18420"/>
        <label>1</label>
    </ligand>
</feature>
<dbReference type="PRINTS" id="PR00098">
    <property type="entry name" value="CPSASE"/>
</dbReference>
<evidence type="ECO:0000256" key="8">
    <source>
        <dbReference type="ARBA" id="ARBA00022741"/>
    </source>
</evidence>
<comment type="subunit">
    <text evidence="14">Composed of two chains; the small (or glutamine) chain promotes the hydrolysis of glutamine to ammonia, which is used by the large (or ammonia) chain to synthesize carbamoyl phosphate. Tetramer of heterodimers (alpha,beta)4.</text>
</comment>